<dbReference type="InterPro" id="IPR002048">
    <property type="entry name" value="EF_hand_dom"/>
</dbReference>
<accession>A0A7S2MFW7</accession>
<dbReference type="InterPro" id="IPR018247">
    <property type="entry name" value="EF_Hand_1_Ca_BS"/>
</dbReference>
<dbReference type="SUPFAM" id="SSF47473">
    <property type="entry name" value="EF-hand"/>
    <property type="match status" value="1"/>
</dbReference>
<feature type="domain" description="EF-hand" evidence="2">
    <location>
        <begin position="49"/>
        <end position="84"/>
    </location>
</feature>
<gene>
    <name evidence="3" type="ORF">AAND1436_LOCUS33211</name>
</gene>
<protein>
    <recommendedName>
        <fullName evidence="2">EF-hand domain-containing protein</fullName>
    </recommendedName>
</protein>
<evidence type="ECO:0000313" key="3">
    <source>
        <dbReference type="EMBL" id="CAD9481198.1"/>
    </source>
</evidence>
<dbReference type="Gene3D" id="1.10.238.10">
    <property type="entry name" value="EF-hand"/>
    <property type="match status" value="1"/>
</dbReference>
<proteinExistence type="predicted"/>
<evidence type="ECO:0000256" key="1">
    <source>
        <dbReference type="ARBA" id="ARBA00022837"/>
    </source>
</evidence>
<dbReference type="PROSITE" id="PS00018">
    <property type="entry name" value="EF_HAND_1"/>
    <property type="match status" value="1"/>
</dbReference>
<dbReference type="SMART" id="SM00054">
    <property type="entry name" value="EFh"/>
    <property type="match status" value="2"/>
</dbReference>
<keyword evidence="1" id="KW-0106">Calcium</keyword>
<dbReference type="InterPro" id="IPR011992">
    <property type="entry name" value="EF-hand-dom_pair"/>
</dbReference>
<organism evidence="3">
    <name type="scientific">Alexandrium andersonii</name>
    <dbReference type="NCBI Taxonomy" id="327968"/>
    <lineage>
        <taxon>Eukaryota</taxon>
        <taxon>Sar</taxon>
        <taxon>Alveolata</taxon>
        <taxon>Dinophyceae</taxon>
        <taxon>Gonyaulacales</taxon>
        <taxon>Pyrocystaceae</taxon>
        <taxon>Alexandrium</taxon>
    </lineage>
</organism>
<sequence>MGCGALSARRVELSEEASRKVTELFEKMDADSDDTVTLAEAKAYFNGNFGKLSAIAMFSEVDNNNDKSITKAEFLMFWRQVKKSGYKEDEIIEEVTKMLNGANWVDWNDDRDTGNA</sequence>
<dbReference type="AlphaFoldDB" id="A0A7S2MFW7"/>
<evidence type="ECO:0000259" key="2">
    <source>
        <dbReference type="PROSITE" id="PS50222"/>
    </source>
</evidence>
<reference evidence="3" key="1">
    <citation type="submission" date="2021-01" db="EMBL/GenBank/DDBJ databases">
        <authorList>
            <person name="Corre E."/>
            <person name="Pelletier E."/>
            <person name="Niang G."/>
            <person name="Scheremetjew M."/>
            <person name="Finn R."/>
            <person name="Kale V."/>
            <person name="Holt S."/>
            <person name="Cochrane G."/>
            <person name="Meng A."/>
            <person name="Brown T."/>
            <person name="Cohen L."/>
        </authorList>
    </citation>
    <scope>NUCLEOTIDE SEQUENCE</scope>
    <source>
        <strain evidence="3">CCMP2222</strain>
    </source>
</reference>
<dbReference type="GO" id="GO:0005509">
    <property type="term" value="F:calcium ion binding"/>
    <property type="evidence" value="ECO:0007669"/>
    <property type="project" value="InterPro"/>
</dbReference>
<dbReference type="EMBL" id="HBGQ01069080">
    <property type="protein sequence ID" value="CAD9481198.1"/>
    <property type="molecule type" value="Transcribed_RNA"/>
</dbReference>
<dbReference type="PROSITE" id="PS50222">
    <property type="entry name" value="EF_HAND_2"/>
    <property type="match status" value="1"/>
</dbReference>
<name>A0A7S2MFW7_9DINO</name>